<dbReference type="Gramene" id="OMO68276">
    <property type="protein sequence ID" value="OMO68276"/>
    <property type="gene ID" value="CCACVL1_19999"/>
</dbReference>
<comment type="caution">
    <text evidence="2">The sequence shown here is derived from an EMBL/GenBank/DDBJ whole genome shotgun (WGS) entry which is preliminary data.</text>
</comment>
<name>A0A1R3HD97_COCAP</name>
<accession>A0A1R3HD97</accession>
<dbReference type="AlphaFoldDB" id="A0A1R3HD97"/>
<evidence type="ECO:0000256" key="1">
    <source>
        <dbReference type="SAM" id="Phobius"/>
    </source>
</evidence>
<keyword evidence="1" id="KW-0812">Transmembrane</keyword>
<keyword evidence="1" id="KW-0472">Membrane</keyword>
<proteinExistence type="predicted"/>
<gene>
    <name evidence="2" type="ORF">CCACVL1_19999</name>
</gene>
<keyword evidence="1" id="KW-1133">Transmembrane helix</keyword>
<evidence type="ECO:0000313" key="3">
    <source>
        <dbReference type="Proteomes" id="UP000188268"/>
    </source>
</evidence>
<sequence>MAALQAADLAILWLTWTNCFGASCVILFLLLSERAEDQGR</sequence>
<evidence type="ECO:0000313" key="2">
    <source>
        <dbReference type="EMBL" id="OMO68276.1"/>
    </source>
</evidence>
<protein>
    <submittedName>
        <fullName evidence="2">Uncharacterized protein</fullName>
    </submittedName>
</protein>
<keyword evidence="3" id="KW-1185">Reference proteome</keyword>
<reference evidence="2 3" key="1">
    <citation type="submission" date="2013-09" db="EMBL/GenBank/DDBJ databases">
        <title>Corchorus capsularis genome sequencing.</title>
        <authorList>
            <person name="Alam M."/>
            <person name="Haque M.S."/>
            <person name="Islam M.S."/>
            <person name="Emdad E.M."/>
            <person name="Islam M.M."/>
            <person name="Ahmed B."/>
            <person name="Halim A."/>
            <person name="Hossen Q.M.M."/>
            <person name="Hossain M.Z."/>
            <person name="Ahmed R."/>
            <person name="Khan M.M."/>
            <person name="Islam R."/>
            <person name="Rashid M.M."/>
            <person name="Khan S.A."/>
            <person name="Rahman M.S."/>
            <person name="Alam M."/>
        </authorList>
    </citation>
    <scope>NUCLEOTIDE SEQUENCE [LARGE SCALE GENOMIC DNA]</scope>
    <source>
        <strain evidence="3">cv. CVL-1</strain>
        <tissue evidence="2">Whole seedling</tissue>
    </source>
</reference>
<dbReference type="Proteomes" id="UP000188268">
    <property type="component" value="Unassembled WGS sequence"/>
</dbReference>
<dbReference type="EMBL" id="AWWV01012219">
    <property type="protein sequence ID" value="OMO68276.1"/>
    <property type="molecule type" value="Genomic_DNA"/>
</dbReference>
<feature type="transmembrane region" description="Helical" evidence="1">
    <location>
        <begin position="12"/>
        <end position="31"/>
    </location>
</feature>
<organism evidence="2 3">
    <name type="scientific">Corchorus capsularis</name>
    <name type="common">Jute</name>
    <dbReference type="NCBI Taxonomy" id="210143"/>
    <lineage>
        <taxon>Eukaryota</taxon>
        <taxon>Viridiplantae</taxon>
        <taxon>Streptophyta</taxon>
        <taxon>Embryophyta</taxon>
        <taxon>Tracheophyta</taxon>
        <taxon>Spermatophyta</taxon>
        <taxon>Magnoliopsida</taxon>
        <taxon>eudicotyledons</taxon>
        <taxon>Gunneridae</taxon>
        <taxon>Pentapetalae</taxon>
        <taxon>rosids</taxon>
        <taxon>malvids</taxon>
        <taxon>Malvales</taxon>
        <taxon>Malvaceae</taxon>
        <taxon>Grewioideae</taxon>
        <taxon>Apeibeae</taxon>
        <taxon>Corchorus</taxon>
    </lineage>
</organism>